<evidence type="ECO:0000313" key="2">
    <source>
        <dbReference type="EMBL" id="MBA2227637.1"/>
    </source>
</evidence>
<dbReference type="SUPFAM" id="SSF53649">
    <property type="entry name" value="Alkaline phosphatase-like"/>
    <property type="match status" value="1"/>
</dbReference>
<keyword evidence="3" id="KW-1185">Reference proteome</keyword>
<sequence length="449" mass="49341">MFGLTWADVLRAQAADGGKRGRGRAKQAIFIFLPGGPPHQDMFDMKPEHPEAEIRGPFRPIATKVPGLQVCEHLPKLAQVADKFTILRSVNARGFPLAGGHFGGLCWKCGNRRSTAGTPKYPAYGSVVAKLVPTPHDLPGFVVLGDLNSNSPGMKENYLGPAYNPLVITLSDRPRQPKPLSTDPRQGPDFPDITRLQVNAADFERNTLLLRSLEAQLRQLDRAEPLLGAMDQFQQKAFDILRSPKLREAVDLSKESHQTKERYGFSVYDSHDNPSKAGNIYSPRVLAARRLIEAGVPFVYLDFGSWDWHGGPGQLEKALPVLASFDAAISALITDLDERGLLDTTLVVACGEMGRTPRFQGKNGYGRDHWAPAQFVFVAGGGFKRGAVVGATDSMAAYVKDNEYKVTSLGKTIYHLLGIDPDHQLYTTDNRPIRIIDDDKAPLIHEAII</sequence>
<evidence type="ECO:0000313" key="3">
    <source>
        <dbReference type="Proteomes" id="UP000542342"/>
    </source>
</evidence>
<feature type="region of interest" description="Disordered" evidence="1">
    <location>
        <begin position="172"/>
        <end position="191"/>
    </location>
</feature>
<dbReference type="EMBL" id="JACEFB010000016">
    <property type="protein sequence ID" value="MBA2227637.1"/>
    <property type="molecule type" value="Genomic_DNA"/>
</dbReference>
<dbReference type="Gene3D" id="3.40.720.10">
    <property type="entry name" value="Alkaline Phosphatase, subunit A"/>
    <property type="match status" value="1"/>
</dbReference>
<dbReference type="AlphaFoldDB" id="A0A7V8VGZ6"/>
<accession>A0A7V8VGZ6</accession>
<organism evidence="2 3">
    <name type="scientific">Thermogemmata fonticola</name>
    <dbReference type="NCBI Taxonomy" id="2755323"/>
    <lineage>
        <taxon>Bacteria</taxon>
        <taxon>Pseudomonadati</taxon>
        <taxon>Planctomycetota</taxon>
        <taxon>Planctomycetia</taxon>
        <taxon>Gemmatales</taxon>
        <taxon>Gemmataceae</taxon>
        <taxon>Thermogemmata</taxon>
    </lineage>
</organism>
<dbReference type="InterPro" id="IPR010869">
    <property type="entry name" value="DUF1501"/>
</dbReference>
<protein>
    <submittedName>
        <fullName evidence="2">DUF1501 domain-containing protein</fullName>
    </submittedName>
</protein>
<gene>
    <name evidence="2" type="ORF">H0921_15880</name>
</gene>
<dbReference type="RefSeq" id="WP_194539496.1">
    <property type="nucleotide sequence ID" value="NZ_JACEFB010000016.1"/>
</dbReference>
<dbReference type="PANTHER" id="PTHR43737:SF1">
    <property type="entry name" value="DUF1501 DOMAIN-CONTAINING PROTEIN"/>
    <property type="match status" value="1"/>
</dbReference>
<reference evidence="2 3" key="1">
    <citation type="submission" date="2020-07" db="EMBL/GenBank/DDBJ databases">
        <title>Thermogemmata thermophila gen. nov., sp. nov., a novel moderate thermophilic planctomycete from a Kamchatka hot spring.</title>
        <authorList>
            <person name="Elcheninov A.G."/>
            <person name="Podosokorskaya O.A."/>
            <person name="Kovaleva O.L."/>
            <person name="Novikov A."/>
            <person name="Bonch-Osmolovskaya E.A."/>
            <person name="Toshchakov S.V."/>
            <person name="Kublanov I.V."/>
        </authorList>
    </citation>
    <scope>NUCLEOTIDE SEQUENCE [LARGE SCALE GENOMIC DNA]</scope>
    <source>
        <strain evidence="2 3">2918</strain>
    </source>
</reference>
<dbReference type="InterPro" id="IPR017850">
    <property type="entry name" value="Alkaline_phosphatase_core_sf"/>
</dbReference>
<proteinExistence type="predicted"/>
<dbReference type="Proteomes" id="UP000542342">
    <property type="component" value="Unassembled WGS sequence"/>
</dbReference>
<evidence type="ECO:0000256" key="1">
    <source>
        <dbReference type="SAM" id="MobiDB-lite"/>
    </source>
</evidence>
<comment type="caution">
    <text evidence="2">The sequence shown here is derived from an EMBL/GenBank/DDBJ whole genome shotgun (WGS) entry which is preliminary data.</text>
</comment>
<dbReference type="Pfam" id="PF07394">
    <property type="entry name" value="DUF1501"/>
    <property type="match status" value="1"/>
</dbReference>
<dbReference type="PANTHER" id="PTHR43737">
    <property type="entry name" value="BLL7424 PROTEIN"/>
    <property type="match status" value="1"/>
</dbReference>
<name>A0A7V8VGZ6_9BACT</name>